<name>C7Q1Q6_CATAD</name>
<dbReference type="EMBL" id="CP001700">
    <property type="protein sequence ID" value="ACU75607.1"/>
    <property type="molecule type" value="Genomic_DNA"/>
</dbReference>
<organism evidence="8 9">
    <name type="scientific">Catenulispora acidiphila (strain DSM 44928 / JCM 14897 / NBRC 102108 / NRRL B-24433 / ID139908)</name>
    <dbReference type="NCBI Taxonomy" id="479433"/>
    <lineage>
        <taxon>Bacteria</taxon>
        <taxon>Bacillati</taxon>
        <taxon>Actinomycetota</taxon>
        <taxon>Actinomycetes</taxon>
        <taxon>Catenulisporales</taxon>
        <taxon>Catenulisporaceae</taxon>
        <taxon>Catenulispora</taxon>
    </lineage>
</organism>
<reference evidence="8 9" key="1">
    <citation type="journal article" date="2009" name="Stand. Genomic Sci.">
        <title>Complete genome sequence of Catenulispora acidiphila type strain (ID 139908).</title>
        <authorList>
            <person name="Copeland A."/>
            <person name="Lapidus A."/>
            <person name="Glavina Del Rio T."/>
            <person name="Nolan M."/>
            <person name="Lucas S."/>
            <person name="Chen F."/>
            <person name="Tice H."/>
            <person name="Cheng J.F."/>
            <person name="Bruce D."/>
            <person name="Goodwin L."/>
            <person name="Pitluck S."/>
            <person name="Mikhailova N."/>
            <person name="Pati A."/>
            <person name="Ivanova N."/>
            <person name="Mavromatis K."/>
            <person name="Chen A."/>
            <person name="Palaniappan K."/>
            <person name="Chain P."/>
            <person name="Land M."/>
            <person name="Hauser L."/>
            <person name="Chang Y.J."/>
            <person name="Jeffries C.D."/>
            <person name="Chertkov O."/>
            <person name="Brettin T."/>
            <person name="Detter J.C."/>
            <person name="Han C."/>
            <person name="Ali Z."/>
            <person name="Tindall B.J."/>
            <person name="Goker M."/>
            <person name="Bristow J."/>
            <person name="Eisen J.A."/>
            <person name="Markowitz V."/>
            <person name="Hugenholtz P."/>
            <person name="Kyrpides N.C."/>
            <person name="Klenk H.P."/>
        </authorList>
    </citation>
    <scope>NUCLEOTIDE SEQUENCE [LARGE SCALE GENOMIC DNA]</scope>
    <source>
        <strain evidence="9">DSM 44928 / JCM 14897 / NBRC 102108 / NRRL B-24433 / ID139908</strain>
    </source>
</reference>
<dbReference type="KEGG" id="cai:Caci_6762"/>
<dbReference type="GO" id="GO:0016987">
    <property type="term" value="F:sigma factor activity"/>
    <property type="evidence" value="ECO:0007669"/>
    <property type="project" value="UniProtKB-KW"/>
</dbReference>
<keyword evidence="4" id="KW-0238">DNA-binding</keyword>
<keyword evidence="9" id="KW-1185">Reference proteome</keyword>
<dbReference type="Pfam" id="PF08281">
    <property type="entry name" value="Sigma70_r4_2"/>
    <property type="match status" value="1"/>
</dbReference>
<evidence type="ECO:0000259" key="6">
    <source>
        <dbReference type="Pfam" id="PF04542"/>
    </source>
</evidence>
<keyword evidence="3" id="KW-0731">Sigma factor</keyword>
<evidence type="ECO:0000256" key="3">
    <source>
        <dbReference type="ARBA" id="ARBA00023082"/>
    </source>
</evidence>
<sequence>MAHDTTERLRGFEEFVATRSQSLMRTAFLLVGTREGAEDLVQSALEKTFPRWSRVRRMDTPEAYVRRIVVNNAHAAWRSAKRLPTVELPGGSDSPALAAASVATAAGDHAEDVTLRDSLLRALDELPHGMRTIVVLRYWEELSVQEVAELRRCSAGTVKSQAARGLARLRELMTAEARSER</sequence>
<dbReference type="InterPro" id="IPR039425">
    <property type="entry name" value="RNA_pol_sigma-70-like"/>
</dbReference>
<proteinExistence type="inferred from homology"/>
<dbReference type="InterPro" id="IPR007627">
    <property type="entry name" value="RNA_pol_sigma70_r2"/>
</dbReference>
<dbReference type="RefSeq" id="WP_015795336.1">
    <property type="nucleotide sequence ID" value="NC_013131.1"/>
</dbReference>
<dbReference type="GO" id="GO:0006352">
    <property type="term" value="P:DNA-templated transcription initiation"/>
    <property type="evidence" value="ECO:0007669"/>
    <property type="project" value="InterPro"/>
</dbReference>
<dbReference type="SUPFAM" id="SSF88946">
    <property type="entry name" value="Sigma2 domain of RNA polymerase sigma factors"/>
    <property type="match status" value="1"/>
</dbReference>
<evidence type="ECO:0000313" key="9">
    <source>
        <dbReference type="Proteomes" id="UP000000851"/>
    </source>
</evidence>
<evidence type="ECO:0000256" key="1">
    <source>
        <dbReference type="ARBA" id="ARBA00010641"/>
    </source>
</evidence>
<gene>
    <name evidence="8" type="ordered locus">Caci_6762</name>
</gene>
<dbReference type="CDD" id="cd06171">
    <property type="entry name" value="Sigma70_r4"/>
    <property type="match status" value="1"/>
</dbReference>
<dbReference type="GO" id="GO:0003677">
    <property type="term" value="F:DNA binding"/>
    <property type="evidence" value="ECO:0007669"/>
    <property type="project" value="UniProtKB-KW"/>
</dbReference>
<dbReference type="InterPro" id="IPR013324">
    <property type="entry name" value="RNA_pol_sigma_r3/r4-like"/>
</dbReference>
<dbReference type="NCBIfam" id="TIGR02937">
    <property type="entry name" value="sigma70-ECF"/>
    <property type="match status" value="1"/>
</dbReference>
<dbReference type="InterPro" id="IPR013325">
    <property type="entry name" value="RNA_pol_sigma_r2"/>
</dbReference>
<dbReference type="PANTHER" id="PTHR43133">
    <property type="entry name" value="RNA POLYMERASE ECF-TYPE SIGMA FACTO"/>
    <property type="match status" value="1"/>
</dbReference>
<dbReference type="STRING" id="479433.Caci_6762"/>
<comment type="similarity">
    <text evidence="1">Belongs to the sigma-70 factor family. ECF subfamily.</text>
</comment>
<feature type="domain" description="RNA polymerase sigma-70 region 2" evidence="6">
    <location>
        <begin position="21"/>
        <end position="82"/>
    </location>
</feature>
<dbReference type="InParanoid" id="C7Q1Q6"/>
<dbReference type="InterPro" id="IPR013249">
    <property type="entry name" value="RNA_pol_sigma70_r4_t2"/>
</dbReference>
<dbReference type="Pfam" id="PF04542">
    <property type="entry name" value="Sigma70_r2"/>
    <property type="match status" value="1"/>
</dbReference>
<evidence type="ECO:0000256" key="2">
    <source>
        <dbReference type="ARBA" id="ARBA00023015"/>
    </source>
</evidence>
<dbReference type="PANTHER" id="PTHR43133:SF50">
    <property type="entry name" value="ECF RNA POLYMERASE SIGMA FACTOR SIGM"/>
    <property type="match status" value="1"/>
</dbReference>
<accession>C7Q1Q6</accession>
<dbReference type="HOGENOM" id="CLU_047691_15_4_11"/>
<dbReference type="InterPro" id="IPR036388">
    <property type="entry name" value="WH-like_DNA-bd_sf"/>
</dbReference>
<evidence type="ECO:0000259" key="7">
    <source>
        <dbReference type="Pfam" id="PF08281"/>
    </source>
</evidence>
<evidence type="ECO:0000313" key="8">
    <source>
        <dbReference type="EMBL" id="ACU75607.1"/>
    </source>
</evidence>
<dbReference type="Gene3D" id="1.10.10.10">
    <property type="entry name" value="Winged helix-like DNA-binding domain superfamily/Winged helix DNA-binding domain"/>
    <property type="match status" value="1"/>
</dbReference>
<dbReference type="NCBIfam" id="TIGR02983">
    <property type="entry name" value="SigE-fam_strep"/>
    <property type="match status" value="1"/>
</dbReference>
<evidence type="ECO:0000256" key="4">
    <source>
        <dbReference type="ARBA" id="ARBA00023125"/>
    </source>
</evidence>
<feature type="domain" description="RNA polymerase sigma factor 70 region 4 type 2" evidence="7">
    <location>
        <begin position="117"/>
        <end position="169"/>
    </location>
</feature>
<dbReference type="Gene3D" id="1.10.1740.10">
    <property type="match status" value="1"/>
</dbReference>
<protein>
    <submittedName>
        <fullName evidence="8">RNA polymerase, sigma-24 subunit, ECF subfamily</fullName>
    </submittedName>
</protein>
<keyword evidence="5" id="KW-0804">Transcription</keyword>
<keyword evidence="2" id="KW-0805">Transcription regulation</keyword>
<dbReference type="Proteomes" id="UP000000851">
    <property type="component" value="Chromosome"/>
</dbReference>
<dbReference type="AlphaFoldDB" id="C7Q1Q6"/>
<dbReference type="eggNOG" id="COG1595">
    <property type="taxonomic scope" value="Bacteria"/>
</dbReference>
<evidence type="ECO:0000256" key="5">
    <source>
        <dbReference type="ARBA" id="ARBA00023163"/>
    </source>
</evidence>
<dbReference type="InterPro" id="IPR014284">
    <property type="entry name" value="RNA_pol_sigma-70_dom"/>
</dbReference>
<dbReference type="SUPFAM" id="SSF88659">
    <property type="entry name" value="Sigma3 and sigma4 domains of RNA polymerase sigma factors"/>
    <property type="match status" value="1"/>
</dbReference>
<dbReference type="InterPro" id="IPR014325">
    <property type="entry name" value="RNA_pol_sigma-E_actinobac"/>
</dbReference>